<dbReference type="Proteomes" id="UP001347796">
    <property type="component" value="Unassembled WGS sequence"/>
</dbReference>
<dbReference type="PANTHER" id="PTHR10342:SF273">
    <property type="entry name" value="RE14504P"/>
    <property type="match status" value="1"/>
</dbReference>
<dbReference type="InterPro" id="IPR024607">
    <property type="entry name" value="Sulfatase_CS"/>
</dbReference>
<protein>
    <recommendedName>
        <fullName evidence="8">Sulfatase N-terminal domain-containing protein</fullName>
    </recommendedName>
</protein>
<evidence type="ECO:0000256" key="6">
    <source>
        <dbReference type="ARBA" id="ARBA00023180"/>
    </source>
</evidence>
<dbReference type="GO" id="GO:0046872">
    <property type="term" value="F:metal ion binding"/>
    <property type="evidence" value="ECO:0007669"/>
    <property type="project" value="UniProtKB-KW"/>
</dbReference>
<dbReference type="CDD" id="cd16029">
    <property type="entry name" value="4-S"/>
    <property type="match status" value="1"/>
</dbReference>
<comment type="cofactor">
    <cofactor evidence="1">
        <name>Ca(2+)</name>
        <dbReference type="ChEBI" id="CHEBI:29108"/>
    </cofactor>
</comment>
<dbReference type="EMBL" id="JAZGQO010000010">
    <property type="protein sequence ID" value="KAK6176337.1"/>
    <property type="molecule type" value="Genomic_DNA"/>
</dbReference>
<comment type="caution">
    <text evidence="9">The sequence shown here is derived from an EMBL/GenBank/DDBJ whole genome shotgun (WGS) entry which is preliminary data.</text>
</comment>
<feature type="domain" description="Sulfatase N-terminal" evidence="8">
    <location>
        <begin position="25"/>
        <end position="333"/>
    </location>
</feature>
<gene>
    <name evidence="9" type="ORF">SNE40_014640</name>
</gene>
<dbReference type="Gene3D" id="3.40.720.10">
    <property type="entry name" value="Alkaline Phosphatase, subunit A"/>
    <property type="match status" value="1"/>
</dbReference>
<evidence type="ECO:0000256" key="7">
    <source>
        <dbReference type="SAM" id="SignalP"/>
    </source>
</evidence>
<evidence type="ECO:0000256" key="2">
    <source>
        <dbReference type="ARBA" id="ARBA00008779"/>
    </source>
</evidence>
<evidence type="ECO:0000256" key="5">
    <source>
        <dbReference type="ARBA" id="ARBA00022837"/>
    </source>
</evidence>
<organism evidence="9 10">
    <name type="scientific">Patella caerulea</name>
    <name type="common">Rayed Mediterranean limpet</name>
    <dbReference type="NCBI Taxonomy" id="87958"/>
    <lineage>
        <taxon>Eukaryota</taxon>
        <taxon>Metazoa</taxon>
        <taxon>Spiralia</taxon>
        <taxon>Lophotrochozoa</taxon>
        <taxon>Mollusca</taxon>
        <taxon>Gastropoda</taxon>
        <taxon>Patellogastropoda</taxon>
        <taxon>Patelloidea</taxon>
        <taxon>Patellidae</taxon>
        <taxon>Patella</taxon>
    </lineage>
</organism>
<keyword evidence="6" id="KW-0325">Glycoprotein</keyword>
<proteinExistence type="inferred from homology"/>
<evidence type="ECO:0000313" key="10">
    <source>
        <dbReference type="Proteomes" id="UP001347796"/>
    </source>
</evidence>
<dbReference type="Gene3D" id="3.30.1120.10">
    <property type="match status" value="1"/>
</dbReference>
<accession>A0AAN8PDA4</accession>
<dbReference type="SUPFAM" id="SSF53649">
    <property type="entry name" value="Alkaline phosphatase-like"/>
    <property type="match status" value="1"/>
</dbReference>
<keyword evidence="7" id="KW-0732">Signal</keyword>
<keyword evidence="3" id="KW-0479">Metal-binding</keyword>
<keyword evidence="10" id="KW-1185">Reference proteome</keyword>
<sequence>MARGNITFVVFVCFSSCLVVSAKRPHIVFIVADDLGFNDVGFRNPDMITPNIDKLANEGVIFDSAYVLPVCSPSRSAFMSGIYPFKTGLQHIVIGAAQNVCLPLNLTILPQQLKKVGYATHIIGKWHLGFCNWNCTPTYRGFDSYLGYYNADEDYYKHTIAGFYDLHENETPGWNFNGKYSAYFFAERAQQIITNHNAEQPLFLYLPFQNVHAPIEVPPKYANMYPHVRNWGRQNFCGMVTILDEAIGNITQTLKDKGLYEDTLILLTADNGAELVAYGNNWPLRGGKHTLWEGGTRVTSFMSGYGLQETGITHTGLLHAVDWMPTLIGAAGAEQVPGIDGINQWDSIRLNQPSKRTEFIYNLDDFYIPTQGHAGIRMGDWKLPLGYPGSIDGWYEPMNDTKDTPLTKNIFPNTGDSPARLFNVIEDPRELNDRAADFPDIVQNLTARINEYRKSYVKANYPKHSEKAVDKAKQNGGVWSPGWC</sequence>
<keyword evidence="5" id="KW-0106">Calcium</keyword>
<evidence type="ECO:0000256" key="3">
    <source>
        <dbReference type="ARBA" id="ARBA00022723"/>
    </source>
</evidence>
<dbReference type="InterPro" id="IPR047115">
    <property type="entry name" value="ARSB"/>
</dbReference>
<evidence type="ECO:0000256" key="4">
    <source>
        <dbReference type="ARBA" id="ARBA00022801"/>
    </source>
</evidence>
<comment type="similarity">
    <text evidence="2">Belongs to the sulfatase family.</text>
</comment>
<feature type="signal peptide" evidence="7">
    <location>
        <begin position="1"/>
        <end position="22"/>
    </location>
</feature>
<evidence type="ECO:0000256" key="1">
    <source>
        <dbReference type="ARBA" id="ARBA00001913"/>
    </source>
</evidence>
<keyword evidence="4" id="KW-0378">Hydrolase</keyword>
<dbReference type="AlphaFoldDB" id="A0AAN8PDA4"/>
<feature type="chain" id="PRO_5042920779" description="Sulfatase N-terminal domain-containing protein" evidence="7">
    <location>
        <begin position="23"/>
        <end position="484"/>
    </location>
</feature>
<evidence type="ECO:0000313" key="9">
    <source>
        <dbReference type="EMBL" id="KAK6176337.1"/>
    </source>
</evidence>
<dbReference type="InterPro" id="IPR000917">
    <property type="entry name" value="Sulfatase_N"/>
</dbReference>
<dbReference type="PROSITE" id="PS00149">
    <property type="entry name" value="SULFATASE_2"/>
    <property type="match status" value="1"/>
</dbReference>
<dbReference type="InterPro" id="IPR017850">
    <property type="entry name" value="Alkaline_phosphatase_core_sf"/>
</dbReference>
<dbReference type="Pfam" id="PF00884">
    <property type="entry name" value="Sulfatase"/>
    <property type="match status" value="1"/>
</dbReference>
<evidence type="ECO:0000259" key="8">
    <source>
        <dbReference type="Pfam" id="PF00884"/>
    </source>
</evidence>
<name>A0AAN8PDA4_PATCE</name>
<dbReference type="GO" id="GO:0008484">
    <property type="term" value="F:sulfuric ester hydrolase activity"/>
    <property type="evidence" value="ECO:0007669"/>
    <property type="project" value="InterPro"/>
</dbReference>
<reference evidence="9 10" key="1">
    <citation type="submission" date="2024-01" db="EMBL/GenBank/DDBJ databases">
        <title>The genome of the rayed Mediterranean limpet Patella caerulea (Linnaeus, 1758).</title>
        <authorList>
            <person name="Anh-Thu Weber A."/>
            <person name="Halstead-Nussloch G."/>
        </authorList>
    </citation>
    <scope>NUCLEOTIDE SEQUENCE [LARGE SCALE GENOMIC DNA]</scope>
    <source>
        <strain evidence="9">AATW-2023a</strain>
        <tissue evidence="9">Whole specimen</tissue>
    </source>
</reference>
<dbReference type="PANTHER" id="PTHR10342">
    <property type="entry name" value="ARYLSULFATASE"/>
    <property type="match status" value="1"/>
</dbReference>